<feature type="transmembrane region" description="Helical" evidence="1">
    <location>
        <begin position="44"/>
        <end position="63"/>
    </location>
</feature>
<protein>
    <submittedName>
        <fullName evidence="2">Uncharacterized protein</fullName>
    </submittedName>
</protein>
<dbReference type="AlphaFoldDB" id="G4ZGV3"/>
<dbReference type="EMBL" id="JH159154">
    <property type="protein sequence ID" value="EGZ18019.1"/>
    <property type="molecule type" value="Genomic_DNA"/>
</dbReference>
<keyword evidence="1" id="KW-0812">Transmembrane</keyword>
<feature type="transmembrane region" description="Helical" evidence="1">
    <location>
        <begin position="83"/>
        <end position="104"/>
    </location>
</feature>
<gene>
    <name evidence="2" type="ORF">PHYSODRAFT_499524</name>
</gene>
<evidence type="ECO:0000313" key="3">
    <source>
        <dbReference type="Proteomes" id="UP000002640"/>
    </source>
</evidence>
<keyword evidence="1" id="KW-1133">Transmembrane helix</keyword>
<dbReference type="Proteomes" id="UP000002640">
    <property type="component" value="Unassembled WGS sequence"/>
</dbReference>
<proteinExistence type="predicted"/>
<keyword evidence="3" id="KW-1185">Reference proteome</keyword>
<reference evidence="2 3" key="1">
    <citation type="journal article" date="2006" name="Science">
        <title>Phytophthora genome sequences uncover evolutionary origins and mechanisms of pathogenesis.</title>
        <authorList>
            <person name="Tyler B.M."/>
            <person name="Tripathy S."/>
            <person name="Zhang X."/>
            <person name="Dehal P."/>
            <person name="Jiang R.H."/>
            <person name="Aerts A."/>
            <person name="Arredondo F.D."/>
            <person name="Baxter L."/>
            <person name="Bensasson D."/>
            <person name="Beynon J.L."/>
            <person name="Chapman J."/>
            <person name="Damasceno C.M."/>
            <person name="Dorrance A.E."/>
            <person name="Dou D."/>
            <person name="Dickerman A.W."/>
            <person name="Dubchak I.L."/>
            <person name="Garbelotto M."/>
            <person name="Gijzen M."/>
            <person name="Gordon S.G."/>
            <person name="Govers F."/>
            <person name="Grunwald N.J."/>
            <person name="Huang W."/>
            <person name="Ivors K.L."/>
            <person name="Jones R.W."/>
            <person name="Kamoun S."/>
            <person name="Krampis K."/>
            <person name="Lamour K.H."/>
            <person name="Lee M.K."/>
            <person name="McDonald W.H."/>
            <person name="Medina M."/>
            <person name="Meijer H.J."/>
            <person name="Nordberg E.K."/>
            <person name="Maclean D.J."/>
            <person name="Ospina-Giraldo M.D."/>
            <person name="Morris P.F."/>
            <person name="Phuntumart V."/>
            <person name="Putnam N.H."/>
            <person name="Rash S."/>
            <person name="Rose J.K."/>
            <person name="Sakihama Y."/>
            <person name="Salamov A.A."/>
            <person name="Savidor A."/>
            <person name="Scheuring C.F."/>
            <person name="Smith B.M."/>
            <person name="Sobral B.W."/>
            <person name="Terry A."/>
            <person name="Torto-Alalibo T.A."/>
            <person name="Win J."/>
            <person name="Xu Z."/>
            <person name="Zhang H."/>
            <person name="Grigoriev I.V."/>
            <person name="Rokhsar D.S."/>
            <person name="Boore J.L."/>
        </authorList>
    </citation>
    <scope>NUCLEOTIDE SEQUENCE [LARGE SCALE GENOMIC DNA]</scope>
    <source>
        <strain evidence="2 3">P6497</strain>
    </source>
</reference>
<organism evidence="2 3">
    <name type="scientific">Phytophthora sojae (strain P6497)</name>
    <name type="common">Soybean stem and root rot agent</name>
    <name type="synonym">Phytophthora megasperma f. sp. glycines</name>
    <dbReference type="NCBI Taxonomy" id="1094619"/>
    <lineage>
        <taxon>Eukaryota</taxon>
        <taxon>Sar</taxon>
        <taxon>Stramenopiles</taxon>
        <taxon>Oomycota</taxon>
        <taxon>Peronosporomycetes</taxon>
        <taxon>Peronosporales</taxon>
        <taxon>Peronosporaceae</taxon>
        <taxon>Phytophthora</taxon>
    </lineage>
</organism>
<dbReference type="InParanoid" id="G4ZGV3"/>
<accession>G4ZGV3</accession>
<evidence type="ECO:0000256" key="1">
    <source>
        <dbReference type="SAM" id="Phobius"/>
    </source>
</evidence>
<dbReference type="GeneID" id="20657706"/>
<name>G4ZGV3_PHYSP</name>
<dbReference type="KEGG" id="psoj:PHYSODRAFT_499524"/>
<keyword evidence="1" id="KW-0472">Membrane</keyword>
<dbReference type="RefSeq" id="XP_009527077.1">
    <property type="nucleotide sequence ID" value="XM_009528782.1"/>
</dbReference>
<evidence type="ECO:0000313" key="2">
    <source>
        <dbReference type="EMBL" id="EGZ18019.1"/>
    </source>
</evidence>
<sequence>MHANTTITSDKALRAAMGRRGVEEAAWEGLRALFHTEYLLMAEYVEAVLPVLYVAYLALIYHLPVARFYPHTASLSPENLVRTVVSVLMYATVETVTFIGLLALMRKKFGMSPLYQLAFVLETQAHTLQGHLFVWSIYILHLPLVHYGMDLSLGLS</sequence>